<reference evidence="3" key="1">
    <citation type="journal article" date="2015" name="Proc. Natl. Acad. Sci. U.S.A.">
        <title>Genome sequencing of adzuki bean (Vigna angularis) provides insight into high starch and low fat accumulation and domestication.</title>
        <authorList>
            <person name="Yang K."/>
            <person name="Tian Z."/>
            <person name="Chen C."/>
            <person name="Luo L."/>
            <person name="Zhao B."/>
            <person name="Wang Z."/>
            <person name="Yu L."/>
            <person name="Li Y."/>
            <person name="Sun Y."/>
            <person name="Li W."/>
            <person name="Chen Y."/>
            <person name="Li Y."/>
            <person name="Zhang Y."/>
            <person name="Ai D."/>
            <person name="Zhao J."/>
            <person name="Shang C."/>
            <person name="Ma Y."/>
            <person name="Wu B."/>
            <person name="Wang M."/>
            <person name="Gao L."/>
            <person name="Sun D."/>
            <person name="Zhang P."/>
            <person name="Guo F."/>
            <person name="Wang W."/>
            <person name="Li Y."/>
            <person name="Wang J."/>
            <person name="Varshney R.K."/>
            <person name="Wang J."/>
            <person name="Ling H.Q."/>
            <person name="Wan P."/>
        </authorList>
    </citation>
    <scope>NUCLEOTIDE SEQUENCE</scope>
    <source>
        <strain evidence="3">cv. Jingnong 6</strain>
    </source>
</reference>
<dbReference type="AlphaFoldDB" id="A0A0L9VMD1"/>
<sequence>MTSPFGASRSAALSDPFSTSSARLAPSTPRSVLPPHDRPFHLTDVWLQAFKQSTVRPRPSDSNARHSMWTSVKTADRSSSPLGSNARHLMWSSVQTKDRSSSPFGFGRSTLNVDERSSNPGVRPRLRIRTLESLCASVLAVGRSTSKIFDHTSTRALVNPCQRASKYRSSTHFNERSSTHVNERPNIARQPMSTSARQTHVIERSITARQSLSTSARQTDVIERSNTARQSISTSARHTHVNERSNTARQSLGTSVQAVGRSASKVFALSVSRMLDIQRLHTLLDVCHVRSLGLNVRPSVASTIRSPVSITFGHLWPRPFDYPSHRRSATWHGPYDLSYKRSAFRLRGRSTIHGYERFNLRPLDANDVRSLGANRSAIRSHGRSAWSVRHFAHHRRSAWSVRHFAHHKRSPRAFVTSLIIDNAKGNATAQEASHQLQFHASSRSKNTDSSLEAWRLQLIGEEEHPAWLQVQQASNSSRLSVSQSSNLHQSSTLEKMYAEKKKAQSWKELMRFNWLDGRNNNT</sequence>
<feature type="compositionally biased region" description="Polar residues" evidence="1">
    <location>
        <begin position="224"/>
        <end position="236"/>
    </location>
</feature>
<evidence type="ECO:0000256" key="1">
    <source>
        <dbReference type="SAM" id="MobiDB-lite"/>
    </source>
</evidence>
<proteinExistence type="predicted"/>
<accession>A0A0L9VMD1</accession>
<feature type="compositionally biased region" description="Polar residues" evidence="1">
    <location>
        <begin position="68"/>
        <end position="83"/>
    </location>
</feature>
<evidence type="ECO:0000313" key="3">
    <source>
        <dbReference type="Proteomes" id="UP000053144"/>
    </source>
</evidence>
<dbReference type="Gramene" id="KOM56032">
    <property type="protein sequence ID" value="KOM56032"/>
    <property type="gene ID" value="LR48_Vigan10g192400"/>
</dbReference>
<name>A0A0L9VMD1_PHAAN</name>
<dbReference type="Proteomes" id="UP000053144">
    <property type="component" value="Chromosome 10"/>
</dbReference>
<protein>
    <submittedName>
        <fullName evidence="2">Uncharacterized protein</fullName>
    </submittedName>
</protein>
<feature type="region of interest" description="Disordered" evidence="1">
    <location>
        <begin position="54"/>
        <end position="121"/>
    </location>
</feature>
<gene>
    <name evidence="2" type="ORF">LR48_Vigan10g192400</name>
</gene>
<dbReference type="EMBL" id="CM003380">
    <property type="protein sequence ID" value="KOM56032.1"/>
    <property type="molecule type" value="Genomic_DNA"/>
</dbReference>
<organism evidence="2 3">
    <name type="scientific">Phaseolus angularis</name>
    <name type="common">Azuki bean</name>
    <name type="synonym">Vigna angularis</name>
    <dbReference type="NCBI Taxonomy" id="3914"/>
    <lineage>
        <taxon>Eukaryota</taxon>
        <taxon>Viridiplantae</taxon>
        <taxon>Streptophyta</taxon>
        <taxon>Embryophyta</taxon>
        <taxon>Tracheophyta</taxon>
        <taxon>Spermatophyta</taxon>
        <taxon>Magnoliopsida</taxon>
        <taxon>eudicotyledons</taxon>
        <taxon>Gunneridae</taxon>
        <taxon>Pentapetalae</taxon>
        <taxon>rosids</taxon>
        <taxon>fabids</taxon>
        <taxon>Fabales</taxon>
        <taxon>Fabaceae</taxon>
        <taxon>Papilionoideae</taxon>
        <taxon>50 kb inversion clade</taxon>
        <taxon>NPAAA clade</taxon>
        <taxon>indigoferoid/millettioid clade</taxon>
        <taxon>Phaseoleae</taxon>
        <taxon>Vigna</taxon>
    </lineage>
</organism>
<evidence type="ECO:0000313" key="2">
    <source>
        <dbReference type="EMBL" id="KOM56032.1"/>
    </source>
</evidence>
<feature type="region of interest" description="Disordered" evidence="1">
    <location>
        <begin position="1"/>
        <end position="36"/>
    </location>
</feature>
<feature type="region of interest" description="Disordered" evidence="1">
    <location>
        <begin position="224"/>
        <end position="250"/>
    </location>
</feature>